<dbReference type="InterPro" id="IPR022947">
    <property type="entry name" value="Ribosomal_eL18_arc"/>
</dbReference>
<comment type="caution">
    <text evidence="5">The sequence shown here is derived from an EMBL/GenBank/DDBJ whole genome shotgun (WGS) entry which is preliminary data.</text>
</comment>
<gene>
    <name evidence="3" type="primary">rpl18e</name>
    <name evidence="5" type="ORF">ENW83_03500</name>
</gene>
<dbReference type="HAMAP" id="MF_00329">
    <property type="entry name" value="Ribosomal_eL18"/>
    <property type="match status" value="1"/>
</dbReference>
<accession>A0A7J3SL10</accession>
<dbReference type="EMBL" id="DTLS01000096">
    <property type="protein sequence ID" value="HGZ60256.1"/>
    <property type="molecule type" value="Genomic_DNA"/>
</dbReference>
<evidence type="ECO:0000256" key="1">
    <source>
        <dbReference type="ARBA" id="ARBA00022980"/>
    </source>
</evidence>
<dbReference type="PROSITE" id="PS00475">
    <property type="entry name" value="RIBOSOMAL_L15"/>
    <property type="match status" value="1"/>
</dbReference>
<evidence type="ECO:0000259" key="4">
    <source>
        <dbReference type="Pfam" id="PF00828"/>
    </source>
</evidence>
<dbReference type="GO" id="GO:0005840">
    <property type="term" value="C:ribosome"/>
    <property type="evidence" value="ECO:0007669"/>
    <property type="project" value="UniProtKB-KW"/>
</dbReference>
<dbReference type="AlphaFoldDB" id="A0A7J3SL10"/>
<dbReference type="InterPro" id="IPR036227">
    <property type="entry name" value="Ribosomal_uL15/eL18_sf"/>
</dbReference>
<reference evidence="5" key="1">
    <citation type="journal article" date="2020" name="mSystems">
        <title>Genome- and Community-Level Interaction Insights into Carbon Utilization and Element Cycling Functions of Hydrothermarchaeota in Hydrothermal Sediment.</title>
        <authorList>
            <person name="Zhou Z."/>
            <person name="Liu Y."/>
            <person name="Xu W."/>
            <person name="Pan J."/>
            <person name="Luo Z.H."/>
            <person name="Li M."/>
        </authorList>
    </citation>
    <scope>NUCLEOTIDE SEQUENCE [LARGE SCALE GENOMIC DNA]</scope>
    <source>
        <strain evidence="5">SpSt-885</strain>
    </source>
</reference>
<evidence type="ECO:0000256" key="3">
    <source>
        <dbReference type="HAMAP-Rule" id="MF_00329"/>
    </source>
</evidence>
<dbReference type="Pfam" id="PF00828">
    <property type="entry name" value="Ribosomal_L27A"/>
    <property type="match status" value="1"/>
</dbReference>
<name>A0A7J3SL10_9CREN</name>
<dbReference type="GO" id="GO:0003735">
    <property type="term" value="F:structural constituent of ribosome"/>
    <property type="evidence" value="ECO:0007669"/>
    <property type="project" value="InterPro"/>
</dbReference>
<dbReference type="Gene3D" id="3.100.10.10">
    <property type="match status" value="1"/>
</dbReference>
<sequence>MSRTGTTNLHKRKLIRSLRAVSTKTGQPVWSRISELLSAPRRKRIIVNISKINRHAYDGEVIIVPGKVLGAGKLEGKRLTVVADSFTQKAYEKLSKAGCRLMLLEDIVSSGDIANELKGSKVKIIR</sequence>
<dbReference type="SUPFAM" id="SSF52080">
    <property type="entry name" value="Ribosomal proteins L15p and L18e"/>
    <property type="match status" value="1"/>
</dbReference>
<dbReference type="InterPro" id="IPR001196">
    <property type="entry name" value="Ribosomal_uL15_CS"/>
</dbReference>
<dbReference type="GO" id="GO:0006412">
    <property type="term" value="P:translation"/>
    <property type="evidence" value="ECO:0007669"/>
    <property type="project" value="UniProtKB-UniRule"/>
</dbReference>
<evidence type="ECO:0000256" key="2">
    <source>
        <dbReference type="ARBA" id="ARBA00023274"/>
    </source>
</evidence>
<comment type="similarity">
    <text evidence="3">Belongs to the eukaryotic ribosomal protein eL18 family.</text>
</comment>
<keyword evidence="2 3" id="KW-0687">Ribonucleoprotein</keyword>
<feature type="domain" description="Large ribosomal subunit protein uL15/eL18" evidence="4">
    <location>
        <begin position="64"/>
        <end position="100"/>
    </location>
</feature>
<keyword evidence="1 3" id="KW-0689">Ribosomal protein</keyword>
<protein>
    <recommendedName>
        <fullName evidence="3">Large ribosomal subunit protein eL18</fullName>
    </recommendedName>
</protein>
<evidence type="ECO:0000313" key="5">
    <source>
        <dbReference type="EMBL" id="HGZ60256.1"/>
    </source>
</evidence>
<dbReference type="InterPro" id="IPR021131">
    <property type="entry name" value="Ribosomal_uL15/eL18"/>
</dbReference>
<organism evidence="5">
    <name type="scientific">Fervidicoccus fontis</name>
    <dbReference type="NCBI Taxonomy" id="683846"/>
    <lineage>
        <taxon>Archaea</taxon>
        <taxon>Thermoproteota</taxon>
        <taxon>Thermoprotei</taxon>
        <taxon>Fervidicoccales</taxon>
        <taxon>Fervidicoccaceae</taxon>
        <taxon>Fervidicoccus</taxon>
    </lineage>
</organism>
<dbReference type="GO" id="GO:1990904">
    <property type="term" value="C:ribonucleoprotein complex"/>
    <property type="evidence" value="ECO:0007669"/>
    <property type="project" value="UniProtKB-KW"/>
</dbReference>
<dbReference type="NCBIfam" id="NF003079">
    <property type="entry name" value="PRK04005.1"/>
    <property type="match status" value="1"/>
</dbReference>
<proteinExistence type="inferred from homology"/>